<name>A0ABR3LHK4_9TELE</name>
<protein>
    <submittedName>
        <fullName evidence="3">Uncharacterized protein</fullName>
    </submittedName>
</protein>
<dbReference type="EMBL" id="JAYMGO010000022">
    <property type="protein sequence ID" value="KAL1252316.1"/>
    <property type="molecule type" value="Genomic_DNA"/>
</dbReference>
<sequence>MQDGHQIETYVEEFLSLAHQVNWNDGTLKIVFWTGLDDQLYLLAPAVTNPGTLAQYIELLLDGSSFTVGEEDDDDGAGVTQFLMSQTPCKCPPESPQVPVLPEFYSEVATALVPLGVLVENEGMFWDPEPSSHSSPLVPSSSPSALLDTASSTPPVRPQVPVPSKSAPGCSSESAPECSSKSIPECPSESAPECSSEPDQEPTQITESDQEPTQVIEPDQDPTQVKSWAEAMLFGSPVPPHHLAKISF</sequence>
<dbReference type="EMBL" id="JAYMGO010000009">
    <property type="protein sequence ID" value="KAL1268454.1"/>
    <property type="molecule type" value="Genomic_DNA"/>
</dbReference>
<evidence type="ECO:0000313" key="4">
    <source>
        <dbReference type="EMBL" id="KAL1268454.1"/>
    </source>
</evidence>
<organism evidence="3 5">
    <name type="scientific">Cirrhinus molitorella</name>
    <name type="common">mud carp</name>
    <dbReference type="NCBI Taxonomy" id="172907"/>
    <lineage>
        <taxon>Eukaryota</taxon>
        <taxon>Metazoa</taxon>
        <taxon>Chordata</taxon>
        <taxon>Craniata</taxon>
        <taxon>Vertebrata</taxon>
        <taxon>Euteleostomi</taxon>
        <taxon>Actinopterygii</taxon>
        <taxon>Neopterygii</taxon>
        <taxon>Teleostei</taxon>
        <taxon>Ostariophysi</taxon>
        <taxon>Cypriniformes</taxon>
        <taxon>Cyprinidae</taxon>
        <taxon>Labeoninae</taxon>
        <taxon>Labeonini</taxon>
        <taxon>Cirrhinus</taxon>
    </lineage>
</organism>
<gene>
    <name evidence="2" type="ORF">QQF64_020112</name>
    <name evidence="3" type="ORF">QQF64_020116</name>
    <name evidence="4" type="ORF">QQF64_033817</name>
</gene>
<dbReference type="Proteomes" id="UP001558613">
    <property type="component" value="Unassembled WGS sequence"/>
</dbReference>
<feature type="compositionally biased region" description="Low complexity" evidence="1">
    <location>
        <begin position="128"/>
        <end position="144"/>
    </location>
</feature>
<reference evidence="3 5" key="1">
    <citation type="submission" date="2023-09" db="EMBL/GenBank/DDBJ databases">
        <authorList>
            <person name="Wang M."/>
        </authorList>
    </citation>
    <scope>NUCLEOTIDE SEQUENCE [LARGE SCALE GENOMIC DNA]</scope>
    <source>
        <strain evidence="3">GT-2023</strain>
        <tissue evidence="3">Liver</tissue>
    </source>
</reference>
<feature type="compositionally biased region" description="Low complexity" evidence="1">
    <location>
        <begin position="170"/>
        <end position="197"/>
    </location>
</feature>
<comment type="caution">
    <text evidence="3">The sequence shown here is derived from an EMBL/GenBank/DDBJ whole genome shotgun (WGS) entry which is preliminary data.</text>
</comment>
<accession>A0ABR3LHK4</accession>
<keyword evidence="5" id="KW-1185">Reference proteome</keyword>
<feature type="compositionally biased region" description="Polar residues" evidence="1">
    <location>
        <begin position="201"/>
        <end position="213"/>
    </location>
</feature>
<proteinExistence type="predicted"/>
<evidence type="ECO:0000256" key="1">
    <source>
        <dbReference type="SAM" id="MobiDB-lite"/>
    </source>
</evidence>
<dbReference type="EMBL" id="JAYMGO010000022">
    <property type="protein sequence ID" value="KAL1252320.1"/>
    <property type="molecule type" value="Genomic_DNA"/>
</dbReference>
<evidence type="ECO:0000313" key="2">
    <source>
        <dbReference type="EMBL" id="KAL1252316.1"/>
    </source>
</evidence>
<feature type="region of interest" description="Disordered" evidence="1">
    <location>
        <begin position="128"/>
        <end position="224"/>
    </location>
</feature>
<evidence type="ECO:0000313" key="3">
    <source>
        <dbReference type="EMBL" id="KAL1252320.1"/>
    </source>
</evidence>
<evidence type="ECO:0000313" key="5">
    <source>
        <dbReference type="Proteomes" id="UP001558613"/>
    </source>
</evidence>